<feature type="transmembrane region" description="Helical" evidence="1">
    <location>
        <begin position="7"/>
        <end position="27"/>
    </location>
</feature>
<accession>A0A1F8GQH4</accession>
<dbReference type="Pfam" id="PF04070">
    <property type="entry name" value="DUF378"/>
    <property type="match status" value="1"/>
</dbReference>
<dbReference type="EMBL" id="MGKO01000008">
    <property type="protein sequence ID" value="OGN27623.1"/>
    <property type="molecule type" value="Genomic_DNA"/>
</dbReference>
<protein>
    <recommendedName>
        <fullName evidence="4">DUF378 domain-containing protein</fullName>
    </recommendedName>
</protein>
<organism evidence="2 3">
    <name type="scientific">Candidatus Yanofskybacteria bacterium RIFCSPLOWO2_01_FULL_49_17</name>
    <dbReference type="NCBI Taxonomy" id="1802700"/>
    <lineage>
        <taxon>Bacteria</taxon>
        <taxon>Candidatus Yanofskyibacteriota</taxon>
    </lineage>
</organism>
<keyword evidence="1" id="KW-0472">Membrane</keyword>
<feature type="transmembrane region" description="Helical" evidence="1">
    <location>
        <begin position="33"/>
        <end position="57"/>
    </location>
</feature>
<dbReference type="PANTHER" id="PTHR37304">
    <property type="entry name" value="MEMBRANE PROTEIN-RELATED"/>
    <property type="match status" value="1"/>
</dbReference>
<dbReference type="AlphaFoldDB" id="A0A1F8GQH4"/>
<sequence length="61" mass="6551">MKGLGKLAWVLLVIGGLNWGLVGFFGYDVVARIFGSGSTLTNVIYDLVGLSALYLVFNKRG</sequence>
<dbReference type="Proteomes" id="UP000178444">
    <property type="component" value="Unassembled WGS sequence"/>
</dbReference>
<gene>
    <name evidence="2" type="ORF">A2941_01365</name>
</gene>
<comment type="caution">
    <text evidence="2">The sequence shown here is derived from an EMBL/GenBank/DDBJ whole genome shotgun (WGS) entry which is preliminary data.</text>
</comment>
<evidence type="ECO:0000313" key="2">
    <source>
        <dbReference type="EMBL" id="OGN27623.1"/>
    </source>
</evidence>
<dbReference type="PANTHER" id="PTHR37304:SF1">
    <property type="entry name" value="MEMBRANE PROTEIN"/>
    <property type="match status" value="1"/>
</dbReference>
<name>A0A1F8GQH4_9BACT</name>
<evidence type="ECO:0008006" key="4">
    <source>
        <dbReference type="Google" id="ProtNLM"/>
    </source>
</evidence>
<evidence type="ECO:0000313" key="3">
    <source>
        <dbReference type="Proteomes" id="UP000178444"/>
    </source>
</evidence>
<keyword evidence="1" id="KW-0812">Transmembrane</keyword>
<dbReference type="InterPro" id="IPR007211">
    <property type="entry name" value="DUF378"/>
</dbReference>
<proteinExistence type="predicted"/>
<keyword evidence="1" id="KW-1133">Transmembrane helix</keyword>
<reference evidence="2 3" key="1">
    <citation type="journal article" date="2016" name="Nat. Commun.">
        <title>Thousands of microbial genomes shed light on interconnected biogeochemical processes in an aquifer system.</title>
        <authorList>
            <person name="Anantharaman K."/>
            <person name="Brown C.T."/>
            <person name="Hug L.A."/>
            <person name="Sharon I."/>
            <person name="Castelle C.J."/>
            <person name="Probst A.J."/>
            <person name="Thomas B.C."/>
            <person name="Singh A."/>
            <person name="Wilkins M.J."/>
            <person name="Karaoz U."/>
            <person name="Brodie E.L."/>
            <person name="Williams K.H."/>
            <person name="Hubbard S.S."/>
            <person name="Banfield J.F."/>
        </authorList>
    </citation>
    <scope>NUCLEOTIDE SEQUENCE [LARGE SCALE GENOMIC DNA]</scope>
</reference>
<evidence type="ECO:0000256" key="1">
    <source>
        <dbReference type="SAM" id="Phobius"/>
    </source>
</evidence>